<dbReference type="EMBL" id="FQYX01000023">
    <property type="protein sequence ID" value="SHJ51249.1"/>
    <property type="molecule type" value="Genomic_DNA"/>
</dbReference>
<evidence type="ECO:0000313" key="2">
    <source>
        <dbReference type="Proteomes" id="UP000184231"/>
    </source>
</evidence>
<dbReference type="AlphaFoldDB" id="A0A1M6JX32"/>
<feature type="non-terminal residue" evidence="1">
    <location>
        <position position="78"/>
    </location>
</feature>
<keyword evidence="2" id="KW-1185">Reference proteome</keyword>
<dbReference type="Proteomes" id="UP000184231">
    <property type="component" value="Unassembled WGS sequence"/>
</dbReference>
<feature type="non-terminal residue" evidence="1">
    <location>
        <position position="1"/>
    </location>
</feature>
<gene>
    <name evidence="1" type="ORF">SAMN04487911_12351</name>
</gene>
<accession>A0A1M6JX32</accession>
<name>A0A1M6JX32_9FLAO</name>
<protein>
    <submittedName>
        <fullName evidence="1">Uncharacterized protein</fullName>
    </submittedName>
</protein>
<sequence>NGSFWKMLGMAGYRTFEKRFNPSFLMDHSGSRILDKFLMLFVRFNPSFLMDHSGSTFPSSWYGVYPCFNPSFLMDHSG</sequence>
<reference evidence="1 2" key="1">
    <citation type="submission" date="2016-11" db="EMBL/GenBank/DDBJ databases">
        <authorList>
            <person name="Jaros S."/>
            <person name="Januszkiewicz K."/>
            <person name="Wedrychowicz H."/>
        </authorList>
    </citation>
    <scope>NUCLEOTIDE SEQUENCE [LARGE SCALE GENOMIC DNA]</scope>
    <source>
        <strain evidence="1 2">CGMCC 1.8863</strain>
    </source>
</reference>
<evidence type="ECO:0000313" key="1">
    <source>
        <dbReference type="EMBL" id="SHJ51249.1"/>
    </source>
</evidence>
<organism evidence="1 2">
    <name type="scientific">Arenibacter nanhaiticus</name>
    <dbReference type="NCBI Taxonomy" id="558155"/>
    <lineage>
        <taxon>Bacteria</taxon>
        <taxon>Pseudomonadati</taxon>
        <taxon>Bacteroidota</taxon>
        <taxon>Flavobacteriia</taxon>
        <taxon>Flavobacteriales</taxon>
        <taxon>Flavobacteriaceae</taxon>
        <taxon>Arenibacter</taxon>
    </lineage>
</organism>
<proteinExistence type="predicted"/>